<dbReference type="Gene3D" id="3.30.450.20">
    <property type="entry name" value="PAS domain"/>
    <property type="match status" value="1"/>
</dbReference>
<evidence type="ECO:0000256" key="6">
    <source>
        <dbReference type="ARBA" id="ARBA00023012"/>
    </source>
</evidence>
<dbReference type="InterPro" id="IPR001610">
    <property type="entry name" value="PAC"/>
</dbReference>
<evidence type="ECO:0000256" key="1">
    <source>
        <dbReference type="ARBA" id="ARBA00022553"/>
    </source>
</evidence>
<feature type="domain" description="Histidine kinase" evidence="8">
    <location>
        <begin position="208"/>
        <end position="429"/>
    </location>
</feature>
<keyword evidence="1" id="KW-0597">Phosphoprotein</keyword>
<dbReference type="NCBIfam" id="TIGR00229">
    <property type="entry name" value="sensory_box"/>
    <property type="match status" value="1"/>
</dbReference>
<feature type="non-terminal residue" evidence="11">
    <location>
        <position position="1"/>
    </location>
</feature>
<keyword evidence="7" id="KW-0175">Coiled coil</keyword>
<dbReference type="SMART" id="SM00388">
    <property type="entry name" value="HisKA"/>
    <property type="match status" value="1"/>
</dbReference>
<dbReference type="SMART" id="SM00387">
    <property type="entry name" value="HATPase_c"/>
    <property type="match status" value="1"/>
</dbReference>
<evidence type="ECO:0000256" key="4">
    <source>
        <dbReference type="ARBA" id="ARBA00022777"/>
    </source>
</evidence>
<dbReference type="InterPro" id="IPR036097">
    <property type="entry name" value="HisK_dim/P_sf"/>
</dbReference>
<dbReference type="SUPFAM" id="SSF55785">
    <property type="entry name" value="PYP-like sensor domain (PAS domain)"/>
    <property type="match status" value="1"/>
</dbReference>
<protein>
    <recommendedName>
        <fullName evidence="12">Histidine kinase</fullName>
    </recommendedName>
</protein>
<dbReference type="InterPro" id="IPR005467">
    <property type="entry name" value="His_kinase_dom"/>
</dbReference>
<dbReference type="SUPFAM" id="SSF55874">
    <property type="entry name" value="ATPase domain of HSP90 chaperone/DNA topoisomerase II/histidine kinase"/>
    <property type="match status" value="1"/>
</dbReference>
<dbReference type="GO" id="GO:0000155">
    <property type="term" value="F:phosphorelay sensor kinase activity"/>
    <property type="evidence" value="ECO:0007669"/>
    <property type="project" value="InterPro"/>
</dbReference>
<evidence type="ECO:0000259" key="8">
    <source>
        <dbReference type="PROSITE" id="PS50109"/>
    </source>
</evidence>
<dbReference type="PROSITE" id="PS50109">
    <property type="entry name" value="HIS_KIN"/>
    <property type="match status" value="1"/>
</dbReference>
<dbReference type="PANTHER" id="PTHR43065:SF46">
    <property type="entry name" value="C4-DICARBOXYLATE TRANSPORT SENSOR PROTEIN DCTB"/>
    <property type="match status" value="1"/>
</dbReference>
<dbReference type="PROSITE" id="PS50112">
    <property type="entry name" value="PAS"/>
    <property type="match status" value="1"/>
</dbReference>
<evidence type="ECO:0000256" key="5">
    <source>
        <dbReference type="ARBA" id="ARBA00022840"/>
    </source>
</evidence>
<evidence type="ECO:0008006" key="12">
    <source>
        <dbReference type="Google" id="ProtNLM"/>
    </source>
</evidence>
<evidence type="ECO:0000259" key="9">
    <source>
        <dbReference type="PROSITE" id="PS50112"/>
    </source>
</evidence>
<dbReference type="Gene3D" id="1.10.287.130">
    <property type="match status" value="1"/>
</dbReference>
<organism evidence="11">
    <name type="scientific">hydrothermal vent metagenome</name>
    <dbReference type="NCBI Taxonomy" id="652676"/>
    <lineage>
        <taxon>unclassified sequences</taxon>
        <taxon>metagenomes</taxon>
        <taxon>ecological metagenomes</taxon>
    </lineage>
</organism>
<keyword evidence="2" id="KW-0808">Transferase</keyword>
<feature type="domain" description="PAS" evidence="9">
    <location>
        <begin position="72"/>
        <end position="127"/>
    </location>
</feature>
<dbReference type="CDD" id="cd00130">
    <property type="entry name" value="PAS"/>
    <property type="match status" value="1"/>
</dbReference>
<dbReference type="InterPro" id="IPR035965">
    <property type="entry name" value="PAS-like_dom_sf"/>
</dbReference>
<evidence type="ECO:0000313" key="11">
    <source>
        <dbReference type="EMBL" id="VAW33735.1"/>
    </source>
</evidence>
<dbReference type="CDD" id="cd00082">
    <property type="entry name" value="HisKA"/>
    <property type="match status" value="1"/>
</dbReference>
<dbReference type="PROSITE" id="PS50113">
    <property type="entry name" value="PAC"/>
    <property type="match status" value="1"/>
</dbReference>
<dbReference type="InterPro" id="IPR036890">
    <property type="entry name" value="HATPase_C_sf"/>
</dbReference>
<evidence type="ECO:0000256" key="7">
    <source>
        <dbReference type="SAM" id="Coils"/>
    </source>
</evidence>
<dbReference type="GO" id="GO:0005524">
    <property type="term" value="F:ATP binding"/>
    <property type="evidence" value="ECO:0007669"/>
    <property type="project" value="UniProtKB-KW"/>
</dbReference>
<dbReference type="PRINTS" id="PR00344">
    <property type="entry name" value="BCTRLSENSOR"/>
</dbReference>
<dbReference type="Pfam" id="PF13426">
    <property type="entry name" value="PAS_9"/>
    <property type="match status" value="1"/>
</dbReference>
<dbReference type="SMART" id="SM00091">
    <property type="entry name" value="PAS"/>
    <property type="match status" value="1"/>
</dbReference>
<dbReference type="SUPFAM" id="SSF47384">
    <property type="entry name" value="Homodimeric domain of signal transducing histidine kinase"/>
    <property type="match status" value="1"/>
</dbReference>
<dbReference type="Gene3D" id="3.30.565.10">
    <property type="entry name" value="Histidine kinase-like ATPase, C-terminal domain"/>
    <property type="match status" value="1"/>
</dbReference>
<dbReference type="InterPro" id="IPR004358">
    <property type="entry name" value="Sig_transdc_His_kin-like_C"/>
</dbReference>
<dbReference type="InterPro" id="IPR003594">
    <property type="entry name" value="HATPase_dom"/>
</dbReference>
<dbReference type="InterPro" id="IPR003661">
    <property type="entry name" value="HisK_dim/P_dom"/>
</dbReference>
<dbReference type="AlphaFoldDB" id="A0A3B0URP4"/>
<evidence type="ECO:0000259" key="10">
    <source>
        <dbReference type="PROSITE" id="PS50113"/>
    </source>
</evidence>
<dbReference type="SMART" id="SM00086">
    <property type="entry name" value="PAC"/>
    <property type="match status" value="1"/>
</dbReference>
<keyword evidence="6" id="KW-0902">Two-component regulatory system</keyword>
<reference evidence="11" key="1">
    <citation type="submission" date="2018-06" db="EMBL/GenBank/DDBJ databases">
        <authorList>
            <person name="Zhirakovskaya E."/>
        </authorList>
    </citation>
    <scope>NUCLEOTIDE SEQUENCE</scope>
</reference>
<proteinExistence type="predicted"/>
<dbReference type="InterPro" id="IPR000014">
    <property type="entry name" value="PAS"/>
</dbReference>
<dbReference type="Pfam" id="PF00512">
    <property type="entry name" value="HisKA"/>
    <property type="match status" value="1"/>
</dbReference>
<dbReference type="InterPro" id="IPR000700">
    <property type="entry name" value="PAS-assoc_C"/>
</dbReference>
<dbReference type="Pfam" id="PF02518">
    <property type="entry name" value="HATPase_c"/>
    <property type="match status" value="1"/>
</dbReference>
<accession>A0A3B0URP4</accession>
<gene>
    <name evidence="11" type="ORF">MNBD_DELTA03-1896</name>
</gene>
<sequence>YSGGVNTLLLISVSAVTIFYNKSVQAYEAVEQKASKLKHANLRLKKAAAELQELNLHLEDKVEERTFELSKSEKKFRHLFSNSKDMIFFGDTANNLLEINEAGLEMLGYGKDNEPHLNLYQIFHNEDDVFSYYEMLDEDGYIKDFETEFQKKDGSIIYVLVSATAIYNDAHCIVGCEGIAKDLTRVKMMMEQLVASEKMVSVGQMAAGVAHEINTPLGIILGYTQLMKDDFAKDSEAYENLTVIERQTRASRKIVADLLKFSRQSGGIRMNIDLNDVLRDVLAVTEHNINLDHIKIHVNLAENLPEIVGDAEKLRQVFVNLLNNAGHAMEGFGGGDIFITTHYDSKNRHVIARLRDTGQGISEEVKAKIFEPFFTTKPVGKGTGLGLSVSYGIIKNHGGIIEVESPVLDRELGKSVQGTAFTIVLPCAEEGETATAFKDAKLLREVKSWPK</sequence>
<evidence type="ECO:0000256" key="3">
    <source>
        <dbReference type="ARBA" id="ARBA00022741"/>
    </source>
</evidence>
<keyword evidence="3" id="KW-0547">Nucleotide-binding</keyword>
<dbReference type="PANTHER" id="PTHR43065">
    <property type="entry name" value="SENSOR HISTIDINE KINASE"/>
    <property type="match status" value="1"/>
</dbReference>
<name>A0A3B0URP4_9ZZZZ</name>
<keyword evidence="5" id="KW-0067">ATP-binding</keyword>
<feature type="domain" description="PAC" evidence="10">
    <location>
        <begin position="143"/>
        <end position="195"/>
    </location>
</feature>
<evidence type="ECO:0000256" key="2">
    <source>
        <dbReference type="ARBA" id="ARBA00022679"/>
    </source>
</evidence>
<keyword evidence="4" id="KW-0418">Kinase</keyword>
<dbReference type="EMBL" id="UOEX01000057">
    <property type="protein sequence ID" value="VAW33735.1"/>
    <property type="molecule type" value="Genomic_DNA"/>
</dbReference>
<feature type="coiled-coil region" evidence="7">
    <location>
        <begin position="27"/>
        <end position="64"/>
    </location>
</feature>